<dbReference type="HAMAP" id="MF_00454">
    <property type="entry name" value="FluC"/>
    <property type="match status" value="1"/>
</dbReference>
<evidence type="ECO:0000256" key="9">
    <source>
        <dbReference type="ARBA" id="ARBA00049940"/>
    </source>
</evidence>
<dbReference type="RefSeq" id="WP_090477540.1">
    <property type="nucleotide sequence ID" value="NZ_LT629710.1"/>
</dbReference>
<keyword evidence="4 10" id="KW-1133">Transmembrane helix</keyword>
<dbReference type="Pfam" id="PF02537">
    <property type="entry name" value="CRCB"/>
    <property type="match status" value="1"/>
</dbReference>
<feature type="transmembrane region" description="Helical" evidence="10">
    <location>
        <begin position="35"/>
        <end position="53"/>
    </location>
</feature>
<comment type="catalytic activity">
    <reaction evidence="8">
        <text>fluoride(in) = fluoride(out)</text>
        <dbReference type="Rhea" id="RHEA:76159"/>
        <dbReference type="ChEBI" id="CHEBI:17051"/>
    </reaction>
    <physiologicalReaction direction="left-to-right" evidence="8">
        <dbReference type="Rhea" id="RHEA:76160"/>
    </physiologicalReaction>
</comment>
<dbReference type="InterPro" id="IPR003691">
    <property type="entry name" value="FluC"/>
</dbReference>
<evidence type="ECO:0000313" key="11">
    <source>
        <dbReference type="EMBL" id="SDP20772.1"/>
    </source>
</evidence>
<proteinExistence type="inferred from homology"/>
<evidence type="ECO:0000256" key="2">
    <source>
        <dbReference type="ARBA" id="ARBA00022475"/>
    </source>
</evidence>
<feature type="binding site" evidence="10">
    <location>
        <position position="107"/>
    </location>
    <ligand>
        <name>Na(+)</name>
        <dbReference type="ChEBI" id="CHEBI:29101"/>
        <note>structural</note>
    </ligand>
</feature>
<keyword evidence="10" id="KW-0406">Ion transport</keyword>
<evidence type="ECO:0000256" key="8">
    <source>
        <dbReference type="ARBA" id="ARBA00035585"/>
    </source>
</evidence>
<dbReference type="GO" id="GO:0062054">
    <property type="term" value="F:fluoride channel activity"/>
    <property type="evidence" value="ECO:0007669"/>
    <property type="project" value="UniProtKB-UniRule"/>
</dbReference>
<feature type="transmembrane region" description="Helical" evidence="10">
    <location>
        <begin position="131"/>
        <end position="152"/>
    </location>
</feature>
<dbReference type="AlphaFoldDB" id="A0A1H0QU00"/>
<reference evidence="11 12" key="1">
    <citation type="submission" date="2016-10" db="EMBL/GenBank/DDBJ databases">
        <authorList>
            <person name="de Groot N.N."/>
        </authorList>
    </citation>
    <scope>NUCLEOTIDE SEQUENCE [LARGE SCALE GENOMIC DNA]</scope>
    <source>
        <strain evidence="12">P4-7,KCTC 19426,CECT 7604</strain>
    </source>
</reference>
<keyword evidence="10" id="KW-0813">Transport</keyword>
<evidence type="ECO:0000256" key="4">
    <source>
        <dbReference type="ARBA" id="ARBA00022989"/>
    </source>
</evidence>
<evidence type="ECO:0000256" key="10">
    <source>
        <dbReference type="HAMAP-Rule" id="MF_00454"/>
    </source>
</evidence>
<evidence type="ECO:0000256" key="7">
    <source>
        <dbReference type="ARBA" id="ARBA00035120"/>
    </source>
</evidence>
<dbReference type="EMBL" id="LT629710">
    <property type="protein sequence ID" value="SDP20772.1"/>
    <property type="molecule type" value="Genomic_DNA"/>
</dbReference>
<evidence type="ECO:0000256" key="3">
    <source>
        <dbReference type="ARBA" id="ARBA00022692"/>
    </source>
</evidence>
<dbReference type="PANTHER" id="PTHR28259:SF1">
    <property type="entry name" value="FLUORIDE EXPORT PROTEIN 1-RELATED"/>
    <property type="match status" value="1"/>
</dbReference>
<keyword evidence="10" id="KW-0479">Metal-binding</keyword>
<keyword evidence="3 10" id="KW-0812">Transmembrane</keyword>
<evidence type="ECO:0000256" key="1">
    <source>
        <dbReference type="ARBA" id="ARBA00004651"/>
    </source>
</evidence>
<accession>A0A1H0QU00</accession>
<sequence length="162" mass="17118">MTDHPGPWARPEPIDPDVDLAFADQRRELHGHHPVVLGAIAAGGVIGALLRYQVGLWWPSAAGHFPVATLTINLVGCLVIGVFMVVIHEVVTPHQLLRPFFGTGLLGGFTTFSTYSLDITNLLREGRGGTALAYLAITAAGAVLAVSGGMFLTRRIASGVRA</sequence>
<evidence type="ECO:0000313" key="12">
    <source>
        <dbReference type="Proteomes" id="UP000198741"/>
    </source>
</evidence>
<organism evidence="11 12">
    <name type="scientific">Nakamurella panacisegetis</name>
    <dbReference type="NCBI Taxonomy" id="1090615"/>
    <lineage>
        <taxon>Bacteria</taxon>
        <taxon>Bacillati</taxon>
        <taxon>Actinomycetota</taxon>
        <taxon>Actinomycetes</taxon>
        <taxon>Nakamurellales</taxon>
        <taxon>Nakamurellaceae</taxon>
        <taxon>Nakamurella</taxon>
    </lineage>
</organism>
<comment type="similarity">
    <text evidence="7 10">Belongs to the fluoride channel Fluc/FEX (TC 1.A.43) family.</text>
</comment>
<dbReference type="OrthoDB" id="4408652at2"/>
<comment type="activity regulation">
    <text evidence="10">Na(+) is not transported, but it plays an essential structural role and its presence is essential for fluoride channel function.</text>
</comment>
<keyword evidence="5 10" id="KW-0472">Membrane</keyword>
<dbReference type="PANTHER" id="PTHR28259">
    <property type="entry name" value="FLUORIDE EXPORT PROTEIN 1-RELATED"/>
    <property type="match status" value="1"/>
</dbReference>
<feature type="transmembrane region" description="Helical" evidence="10">
    <location>
        <begin position="65"/>
        <end position="87"/>
    </location>
</feature>
<keyword evidence="6 10" id="KW-0407">Ion channel</keyword>
<dbReference type="GO" id="GO:0140114">
    <property type="term" value="P:cellular detoxification of fluoride"/>
    <property type="evidence" value="ECO:0007669"/>
    <property type="project" value="UniProtKB-UniRule"/>
</dbReference>
<feature type="binding site" evidence="10">
    <location>
        <position position="110"/>
    </location>
    <ligand>
        <name>Na(+)</name>
        <dbReference type="ChEBI" id="CHEBI:29101"/>
        <note>structural</note>
    </ligand>
</feature>
<comment type="function">
    <text evidence="9 10">Fluoride-specific ion channel. Important for reducing fluoride concentration in the cell, thus reducing its toxicity.</text>
</comment>
<dbReference type="Proteomes" id="UP000198741">
    <property type="component" value="Chromosome I"/>
</dbReference>
<protein>
    <recommendedName>
        <fullName evidence="10">Fluoride-specific ion channel FluC</fullName>
    </recommendedName>
</protein>
<dbReference type="GO" id="GO:0005886">
    <property type="term" value="C:plasma membrane"/>
    <property type="evidence" value="ECO:0007669"/>
    <property type="project" value="UniProtKB-SubCell"/>
</dbReference>
<comment type="subcellular location">
    <subcellularLocation>
        <location evidence="1 10">Cell membrane</location>
        <topology evidence="1 10">Multi-pass membrane protein</topology>
    </subcellularLocation>
</comment>
<dbReference type="GO" id="GO:0046872">
    <property type="term" value="F:metal ion binding"/>
    <property type="evidence" value="ECO:0007669"/>
    <property type="project" value="UniProtKB-KW"/>
</dbReference>
<gene>
    <name evidence="10" type="primary">fluC</name>
    <name evidence="10" type="synonym">crcB</name>
    <name evidence="11" type="ORF">SAMN04515671_3255</name>
</gene>
<keyword evidence="12" id="KW-1185">Reference proteome</keyword>
<feature type="transmembrane region" description="Helical" evidence="10">
    <location>
        <begin position="99"/>
        <end position="119"/>
    </location>
</feature>
<keyword evidence="10" id="KW-0915">Sodium</keyword>
<name>A0A1H0QU00_9ACTN</name>
<evidence type="ECO:0000256" key="5">
    <source>
        <dbReference type="ARBA" id="ARBA00023136"/>
    </source>
</evidence>
<evidence type="ECO:0000256" key="6">
    <source>
        <dbReference type="ARBA" id="ARBA00023303"/>
    </source>
</evidence>
<keyword evidence="2 10" id="KW-1003">Cell membrane</keyword>
<dbReference type="NCBIfam" id="TIGR00494">
    <property type="entry name" value="crcB"/>
    <property type="match status" value="1"/>
</dbReference>
<dbReference type="STRING" id="1090615.SAMN04515671_3255"/>